<gene>
    <name evidence="1" type="ORF">DY262_19560</name>
</gene>
<sequence length="94" mass="10463">MNTLPFDAFRDQALAEGFDEVLARRWAPNTVLDTHTHPFSVKAVVAEGEMWLSCGEDTQHLRAGAPFSLDREVPHAERYGEAGAVVWVARRRAG</sequence>
<dbReference type="RefSeq" id="WP_116960746.1">
    <property type="nucleotide sequence ID" value="NZ_QVLS01000014.1"/>
</dbReference>
<name>A0A372EEX7_9BURK</name>
<dbReference type="AlphaFoldDB" id="A0A372EEX7"/>
<protein>
    <submittedName>
        <fullName evidence="1">AraC family transcriptional regulator</fullName>
    </submittedName>
</protein>
<evidence type="ECO:0000313" key="2">
    <source>
        <dbReference type="Proteomes" id="UP000261931"/>
    </source>
</evidence>
<dbReference type="InterPro" id="IPR014710">
    <property type="entry name" value="RmlC-like_jellyroll"/>
</dbReference>
<dbReference type="Gene3D" id="2.60.120.10">
    <property type="entry name" value="Jelly Rolls"/>
    <property type="match status" value="1"/>
</dbReference>
<proteinExistence type="predicted"/>
<comment type="caution">
    <text evidence="1">The sequence shown here is derived from an EMBL/GenBank/DDBJ whole genome shotgun (WGS) entry which is preliminary data.</text>
</comment>
<dbReference type="Proteomes" id="UP000261931">
    <property type="component" value="Unassembled WGS sequence"/>
</dbReference>
<keyword evidence="2" id="KW-1185">Reference proteome</keyword>
<dbReference type="EMBL" id="QVLS01000014">
    <property type="protein sequence ID" value="RFP76865.1"/>
    <property type="molecule type" value="Genomic_DNA"/>
</dbReference>
<dbReference type="SUPFAM" id="SSF51182">
    <property type="entry name" value="RmlC-like cupins"/>
    <property type="match status" value="1"/>
</dbReference>
<dbReference type="InterPro" id="IPR011051">
    <property type="entry name" value="RmlC_Cupin_sf"/>
</dbReference>
<evidence type="ECO:0000313" key="1">
    <source>
        <dbReference type="EMBL" id="RFP76865.1"/>
    </source>
</evidence>
<organism evidence="1 2">
    <name type="scientific">Hydrogenophaga borbori</name>
    <dbReference type="NCBI Taxonomy" id="2294117"/>
    <lineage>
        <taxon>Bacteria</taxon>
        <taxon>Pseudomonadati</taxon>
        <taxon>Pseudomonadota</taxon>
        <taxon>Betaproteobacteria</taxon>
        <taxon>Burkholderiales</taxon>
        <taxon>Comamonadaceae</taxon>
        <taxon>Hydrogenophaga</taxon>
    </lineage>
</organism>
<accession>A0A372EEX7</accession>
<reference evidence="1 2" key="1">
    <citation type="submission" date="2018-08" db="EMBL/GenBank/DDBJ databases">
        <title>Hydrogenophaga sp. LA-38 isolated from sludge.</title>
        <authorList>
            <person name="Im W.-T."/>
        </authorList>
    </citation>
    <scope>NUCLEOTIDE SEQUENCE [LARGE SCALE GENOMIC DNA]</scope>
    <source>
        <strain evidence="1 2">LA-38</strain>
    </source>
</reference>